<dbReference type="GO" id="GO:0004190">
    <property type="term" value="F:aspartic-type endopeptidase activity"/>
    <property type="evidence" value="ECO:0007669"/>
    <property type="project" value="UniProtKB-EC"/>
</dbReference>
<dbReference type="SUPFAM" id="SSF69917">
    <property type="entry name" value="OMPT-like"/>
    <property type="match status" value="1"/>
</dbReference>
<dbReference type="AlphaFoldDB" id="A0A376MT50"/>
<keyword evidence="1" id="KW-0378">Hydrolase</keyword>
<sequence length="88" mass="10042">MSTMTQEKRITYRSKVKDQNYYSVAVNAGYYVTPNAKVYVEGAWNRVTNKKGNTSLYDHNDNTSDYSKNGAGIENYNFITTAGLKYTF</sequence>
<gene>
    <name evidence="1" type="primary">ompT_1</name>
    <name evidence="1" type="ORF">NCTC11112_04093</name>
</gene>
<dbReference type="Proteomes" id="UP000254817">
    <property type="component" value="Unassembled WGS sequence"/>
</dbReference>
<dbReference type="InterPro" id="IPR053724">
    <property type="entry name" value="OMP_A26_sf"/>
</dbReference>
<accession>A0A376MT50</accession>
<evidence type="ECO:0000313" key="2">
    <source>
        <dbReference type="Proteomes" id="UP000254817"/>
    </source>
</evidence>
<dbReference type="InterPro" id="IPR020080">
    <property type="entry name" value="OM_adhesin/peptidase_omptin"/>
</dbReference>
<dbReference type="InterPro" id="IPR000036">
    <property type="entry name" value="Peptidase_A26_omptin"/>
</dbReference>
<dbReference type="PRINTS" id="PR00482">
    <property type="entry name" value="OMPTIN"/>
</dbReference>
<dbReference type="EC" id="3.4.23.49" evidence="1"/>
<reference evidence="1 2" key="1">
    <citation type="submission" date="2018-06" db="EMBL/GenBank/DDBJ databases">
        <authorList>
            <consortium name="Pathogen Informatics"/>
            <person name="Doyle S."/>
        </authorList>
    </citation>
    <scope>NUCLEOTIDE SEQUENCE [LARGE SCALE GENOMIC DNA]</scope>
    <source>
        <strain evidence="1 2">NCTC11112</strain>
    </source>
</reference>
<dbReference type="GO" id="GO:0009279">
    <property type="term" value="C:cell outer membrane"/>
    <property type="evidence" value="ECO:0007669"/>
    <property type="project" value="InterPro"/>
</dbReference>
<dbReference type="Pfam" id="PF01278">
    <property type="entry name" value="Omptin"/>
    <property type="match status" value="1"/>
</dbReference>
<evidence type="ECO:0000313" key="1">
    <source>
        <dbReference type="EMBL" id="STG53547.1"/>
    </source>
</evidence>
<name>A0A376MT50_ECOLX</name>
<organism evidence="1 2">
    <name type="scientific">Escherichia coli</name>
    <dbReference type="NCBI Taxonomy" id="562"/>
    <lineage>
        <taxon>Bacteria</taxon>
        <taxon>Pseudomonadati</taxon>
        <taxon>Pseudomonadota</taxon>
        <taxon>Gammaproteobacteria</taxon>
        <taxon>Enterobacterales</taxon>
        <taxon>Enterobacteriaceae</taxon>
        <taxon>Escherichia</taxon>
    </lineage>
</organism>
<dbReference type="EMBL" id="UGAW01000001">
    <property type="protein sequence ID" value="STG53547.1"/>
    <property type="molecule type" value="Genomic_DNA"/>
</dbReference>
<protein>
    <submittedName>
        <fullName evidence="1">Outer membrane protease</fullName>
        <ecNumber evidence="1">3.4.23.49</ecNumber>
    </submittedName>
</protein>
<dbReference type="Gene3D" id="2.40.128.90">
    <property type="entry name" value="OMPT-like"/>
    <property type="match status" value="1"/>
</dbReference>
<keyword evidence="1" id="KW-0645">Protease</keyword>
<proteinExistence type="predicted"/>
<dbReference type="GO" id="GO:0006508">
    <property type="term" value="P:proteolysis"/>
    <property type="evidence" value="ECO:0007669"/>
    <property type="project" value="UniProtKB-KW"/>
</dbReference>